<dbReference type="Gene3D" id="3.30.1360.10">
    <property type="entry name" value="RNA polymerase, RBP11-like subunit"/>
    <property type="match status" value="2"/>
</dbReference>
<evidence type="ECO:0000313" key="6">
    <source>
        <dbReference type="EMBL" id="ARF09422.1"/>
    </source>
</evidence>
<keyword evidence="2" id="KW-0240">DNA-directed RNA polymerase</keyword>
<evidence type="ECO:0000259" key="5">
    <source>
        <dbReference type="Pfam" id="PF13656"/>
    </source>
</evidence>
<dbReference type="GO" id="GO:0003899">
    <property type="term" value="F:DNA-directed RNA polymerase activity"/>
    <property type="evidence" value="ECO:0007669"/>
    <property type="project" value="InterPro"/>
</dbReference>
<accession>A0A1V0SCI2</accession>
<dbReference type="InterPro" id="IPR022905">
    <property type="entry name" value="Rpo11-like"/>
</dbReference>
<dbReference type="SUPFAM" id="SSF55257">
    <property type="entry name" value="RBP11-like subunits of RNA polymerase"/>
    <property type="match status" value="2"/>
</dbReference>
<dbReference type="Gene3D" id="2.170.120.12">
    <property type="entry name" value="DNA-directed RNA polymerase, insert domain"/>
    <property type="match status" value="1"/>
</dbReference>
<dbReference type="GO" id="GO:0000428">
    <property type="term" value="C:DNA-directed RNA polymerase complex"/>
    <property type="evidence" value="ECO:0007669"/>
    <property type="project" value="UniProtKB-KW"/>
</dbReference>
<dbReference type="InterPro" id="IPR036643">
    <property type="entry name" value="RNApol_insert_sf"/>
</dbReference>
<dbReference type="HAMAP" id="MF_00261">
    <property type="entry name" value="RNApol_arch_Rpo11"/>
    <property type="match status" value="1"/>
</dbReference>
<reference evidence="6" key="1">
    <citation type="journal article" date="2017" name="Science">
        <title>Giant viruses with an expanded complement of translation system components.</title>
        <authorList>
            <person name="Schulz F."/>
            <person name="Yutin N."/>
            <person name="Ivanova N.N."/>
            <person name="Ortega D.R."/>
            <person name="Lee T.K."/>
            <person name="Vierheilig J."/>
            <person name="Daims H."/>
            <person name="Horn M."/>
            <person name="Wagner M."/>
            <person name="Jensen G.J."/>
            <person name="Kyrpides N.C."/>
            <person name="Koonin E.V."/>
            <person name="Woyke T."/>
        </authorList>
    </citation>
    <scope>NUCLEOTIDE SEQUENCE</scope>
    <source>
        <strain evidence="6">ILV1</strain>
    </source>
</reference>
<dbReference type="SUPFAM" id="SSF56553">
    <property type="entry name" value="Insert subdomain of RNA polymerase alpha subunit"/>
    <property type="match status" value="1"/>
</dbReference>
<organism evidence="6">
    <name type="scientific">Indivirus ILV1</name>
    <dbReference type="NCBI Taxonomy" id="1977633"/>
    <lineage>
        <taxon>Viruses</taxon>
        <taxon>Varidnaviria</taxon>
        <taxon>Bamfordvirae</taxon>
        <taxon>Nucleocytoviricota</taxon>
        <taxon>Megaviricetes</taxon>
        <taxon>Imitervirales</taxon>
        <taxon>Mimiviridae</taxon>
        <taxon>Klosneuvirinae</taxon>
        <taxon>Indivirus</taxon>
    </lineage>
</organism>
<proteinExistence type="inferred from homology"/>
<sequence>MDSIDIRIKEVSKHESKNLQSSQLSIEISGTSANEVLVNTLRRLAYDYVPTYGFPSELITIEKNNSIFDNDYMRLRLSEMTIPKIENKVYYLEDKYWRDIDFSNPNRDKHPDDNKVLEFYINVTNDTKELLNVTTEHAKVFENGIELKDKFDHKYPLLIIQLRPDTSFNCRCVAALSIGKNNHIFCAAGNAYFDEPDPGKFILTLESQGQMSEYEILYKSCLVLKEKLKQTRELVKSKEFTGNSLKLELKNEDHTLGYLLNDFLQSNKEILYAGIAKPNLLVDTMILTMATVSKKSPLVVVQETIDHIVKLFDNIQNQIKKLGNIK</sequence>
<keyword evidence="4" id="KW-0804">Transcription</keyword>
<keyword evidence="3" id="KW-0946">Virion</keyword>
<dbReference type="EMBL" id="KY684085">
    <property type="protein sequence ID" value="ARF09422.1"/>
    <property type="molecule type" value="Genomic_DNA"/>
</dbReference>
<dbReference type="GO" id="GO:0006351">
    <property type="term" value="P:DNA-templated transcription"/>
    <property type="evidence" value="ECO:0007669"/>
    <property type="project" value="InterPro"/>
</dbReference>
<evidence type="ECO:0000256" key="4">
    <source>
        <dbReference type="ARBA" id="ARBA00023163"/>
    </source>
</evidence>
<dbReference type="InterPro" id="IPR036603">
    <property type="entry name" value="RBP11-like"/>
</dbReference>
<evidence type="ECO:0000256" key="3">
    <source>
        <dbReference type="ARBA" id="ARBA00022844"/>
    </source>
</evidence>
<protein>
    <submittedName>
        <fullName evidence="6">DNA directed RNA polymerase subunit L</fullName>
    </submittedName>
</protein>
<dbReference type="Pfam" id="PF13656">
    <property type="entry name" value="RNA_pol_L_2"/>
    <property type="match status" value="1"/>
</dbReference>
<gene>
    <name evidence="6" type="ORF">Indivirus_1_45</name>
</gene>
<name>A0A1V0SCI2_9VIRU</name>
<comment type="subcellular location">
    <subcellularLocation>
        <location evidence="1">Virion</location>
    </subcellularLocation>
</comment>
<dbReference type="InterPro" id="IPR009025">
    <property type="entry name" value="RBP11-like_dimer"/>
</dbReference>
<dbReference type="GO" id="GO:0044423">
    <property type="term" value="C:virion component"/>
    <property type="evidence" value="ECO:0007669"/>
    <property type="project" value="UniProtKB-KW"/>
</dbReference>
<feature type="domain" description="DNA-directed RNA polymerase RBP11-like dimerisation" evidence="5">
    <location>
        <begin position="245"/>
        <end position="317"/>
    </location>
</feature>
<evidence type="ECO:0000256" key="1">
    <source>
        <dbReference type="ARBA" id="ARBA00004328"/>
    </source>
</evidence>
<dbReference type="GO" id="GO:0046983">
    <property type="term" value="F:protein dimerization activity"/>
    <property type="evidence" value="ECO:0007669"/>
    <property type="project" value="InterPro"/>
</dbReference>
<evidence type="ECO:0000256" key="2">
    <source>
        <dbReference type="ARBA" id="ARBA00022478"/>
    </source>
</evidence>